<gene>
    <name evidence="6" type="ORF">CK510_15295</name>
</gene>
<accession>A0A2A2THK3</accession>
<proteinExistence type="inferred from homology"/>
<dbReference type="RefSeq" id="WP_095722519.1">
    <property type="nucleotide sequence ID" value="NZ_NTFS01000162.1"/>
</dbReference>
<comment type="caution">
    <text evidence="6">The sequence shown here is derived from an EMBL/GenBank/DDBJ whole genome shotgun (WGS) entry which is preliminary data.</text>
</comment>
<reference evidence="6 7" key="1">
    <citation type="submission" date="2017-08" db="EMBL/GenBank/DDBJ databases">
        <title>Draft genome sequence of filamentous cyanobacterium Calothrix elsteri CCALA 953.</title>
        <authorList>
            <person name="Gagunashvili A.N."/>
            <person name="Elster J."/>
            <person name="Andresson O.S."/>
        </authorList>
    </citation>
    <scope>NUCLEOTIDE SEQUENCE [LARGE SCALE GENOMIC DNA]</scope>
    <source>
        <strain evidence="6 7">CCALA 953</strain>
    </source>
</reference>
<comment type="function">
    <text evidence="3">PPIases accelerate the folding of proteins. It catalyzes the cis-trans isomerization of proline imidic peptide bonds in oligopeptides.</text>
</comment>
<evidence type="ECO:0000256" key="3">
    <source>
        <dbReference type="RuleBase" id="RU363019"/>
    </source>
</evidence>
<organism evidence="6 7">
    <name type="scientific">Brunnivagina elsteri CCALA 953</name>
    <dbReference type="NCBI Taxonomy" id="987040"/>
    <lineage>
        <taxon>Bacteria</taxon>
        <taxon>Bacillati</taxon>
        <taxon>Cyanobacteriota</taxon>
        <taxon>Cyanophyceae</taxon>
        <taxon>Nostocales</taxon>
        <taxon>Calotrichaceae</taxon>
        <taxon>Brunnivagina</taxon>
    </lineage>
</organism>
<feature type="signal peptide" evidence="3">
    <location>
        <begin position="1"/>
        <end position="28"/>
    </location>
</feature>
<sequence>MQLKIYKFLVTLVVVGALTLGGCSTPQANSNSASPTSTATEASTTTTIATTTATTTEAATETTSVSPNSSENIPGMNDLPRLEGKATVVMSVKGSPITIEVDGTNAPITAGNFVDLVQRGVYDGLAFHRVVRSPSPFVVQGGDPKGNGTGGFIDKATGTERRIPLEIKPKDASEPIYGKTLKESGVTKPPVLTHKLGAVAMARSQLANSASSQFYFALADIEFLDGDYAVFGYVTDGMAIVDKIQQGDKIESAKVTSGVENLKNGGK</sequence>
<keyword evidence="3" id="KW-0732">Signal</keyword>
<evidence type="ECO:0000259" key="5">
    <source>
        <dbReference type="PROSITE" id="PS50072"/>
    </source>
</evidence>
<dbReference type="GO" id="GO:0003755">
    <property type="term" value="F:peptidyl-prolyl cis-trans isomerase activity"/>
    <property type="evidence" value="ECO:0007669"/>
    <property type="project" value="UniProtKB-UniRule"/>
</dbReference>
<dbReference type="Pfam" id="PF00160">
    <property type="entry name" value="Pro_isomerase"/>
    <property type="match status" value="1"/>
</dbReference>
<comment type="similarity">
    <text evidence="3">Belongs to the cyclophilin-type PPIase family.</text>
</comment>
<feature type="chain" id="PRO_5011812107" description="Peptidyl-prolyl cis-trans isomerase" evidence="3">
    <location>
        <begin position="29"/>
        <end position="267"/>
    </location>
</feature>
<feature type="compositionally biased region" description="Low complexity" evidence="4">
    <location>
        <begin position="32"/>
        <end position="64"/>
    </location>
</feature>
<dbReference type="Gene3D" id="2.40.100.10">
    <property type="entry name" value="Cyclophilin-like"/>
    <property type="match status" value="1"/>
</dbReference>
<evidence type="ECO:0000313" key="7">
    <source>
        <dbReference type="Proteomes" id="UP000218238"/>
    </source>
</evidence>
<evidence type="ECO:0000256" key="1">
    <source>
        <dbReference type="ARBA" id="ARBA00023110"/>
    </source>
</evidence>
<dbReference type="PROSITE" id="PS50072">
    <property type="entry name" value="CSA_PPIASE_2"/>
    <property type="match status" value="1"/>
</dbReference>
<feature type="region of interest" description="Disordered" evidence="4">
    <location>
        <begin position="25"/>
        <end position="80"/>
    </location>
</feature>
<comment type="catalytic activity">
    <reaction evidence="3">
        <text>[protein]-peptidylproline (omega=180) = [protein]-peptidylproline (omega=0)</text>
        <dbReference type="Rhea" id="RHEA:16237"/>
        <dbReference type="Rhea" id="RHEA-COMP:10747"/>
        <dbReference type="Rhea" id="RHEA-COMP:10748"/>
        <dbReference type="ChEBI" id="CHEBI:83833"/>
        <dbReference type="ChEBI" id="CHEBI:83834"/>
        <dbReference type="EC" id="5.2.1.8"/>
    </reaction>
</comment>
<dbReference type="PANTHER" id="PTHR43246">
    <property type="entry name" value="PEPTIDYL-PROLYL CIS-TRANS ISOMERASE CYP38, CHLOROPLASTIC"/>
    <property type="match status" value="1"/>
</dbReference>
<evidence type="ECO:0000256" key="2">
    <source>
        <dbReference type="ARBA" id="ARBA00023235"/>
    </source>
</evidence>
<dbReference type="SUPFAM" id="SSF50891">
    <property type="entry name" value="Cyclophilin-like"/>
    <property type="match status" value="1"/>
</dbReference>
<feature type="domain" description="PPIase cyclophilin-type" evidence="5">
    <location>
        <begin position="97"/>
        <end position="246"/>
    </location>
</feature>
<keyword evidence="2 3" id="KW-0413">Isomerase</keyword>
<dbReference type="InterPro" id="IPR002130">
    <property type="entry name" value="Cyclophilin-type_PPIase_dom"/>
</dbReference>
<dbReference type="EC" id="5.2.1.8" evidence="3"/>
<dbReference type="EMBL" id="NTFS01000162">
    <property type="protein sequence ID" value="PAX53202.1"/>
    <property type="molecule type" value="Genomic_DNA"/>
</dbReference>
<keyword evidence="7" id="KW-1185">Reference proteome</keyword>
<evidence type="ECO:0000256" key="4">
    <source>
        <dbReference type="SAM" id="MobiDB-lite"/>
    </source>
</evidence>
<dbReference type="OrthoDB" id="9796864at2"/>
<dbReference type="PRINTS" id="PR00153">
    <property type="entry name" value="CSAPPISMRASE"/>
</dbReference>
<dbReference type="PROSITE" id="PS51257">
    <property type="entry name" value="PROKAR_LIPOPROTEIN"/>
    <property type="match status" value="1"/>
</dbReference>
<dbReference type="CDD" id="cd01924">
    <property type="entry name" value="cyclophilin_TLP40_like"/>
    <property type="match status" value="1"/>
</dbReference>
<dbReference type="AlphaFoldDB" id="A0A2A2THK3"/>
<evidence type="ECO:0000313" key="6">
    <source>
        <dbReference type="EMBL" id="PAX53202.1"/>
    </source>
</evidence>
<dbReference type="Proteomes" id="UP000218238">
    <property type="component" value="Unassembled WGS sequence"/>
</dbReference>
<dbReference type="InterPro" id="IPR029000">
    <property type="entry name" value="Cyclophilin-like_dom_sf"/>
</dbReference>
<keyword evidence="1 3" id="KW-0697">Rotamase</keyword>
<dbReference type="InterPro" id="IPR044665">
    <property type="entry name" value="E_coli_cyclophilin_A-like"/>
</dbReference>
<name>A0A2A2THK3_9CYAN</name>
<protein>
    <recommendedName>
        <fullName evidence="3">Peptidyl-prolyl cis-trans isomerase</fullName>
        <shortName evidence="3">PPIase</shortName>
        <ecNumber evidence="3">5.2.1.8</ecNumber>
    </recommendedName>
</protein>